<evidence type="ECO:0000313" key="4">
    <source>
        <dbReference type="Proteomes" id="UP000323876"/>
    </source>
</evidence>
<dbReference type="EMBL" id="VXLC01000008">
    <property type="protein sequence ID" value="KAA8887160.1"/>
    <property type="molecule type" value="Genomic_DNA"/>
</dbReference>
<keyword evidence="4" id="KW-1185">Reference proteome</keyword>
<protein>
    <recommendedName>
        <fullName evidence="5">Secreted protein</fullName>
    </recommendedName>
</protein>
<keyword evidence="2" id="KW-0732">Signal</keyword>
<evidence type="ECO:0000256" key="2">
    <source>
        <dbReference type="SAM" id="SignalP"/>
    </source>
</evidence>
<feature type="signal peptide" evidence="2">
    <location>
        <begin position="1"/>
        <end position="27"/>
    </location>
</feature>
<evidence type="ECO:0000256" key="1">
    <source>
        <dbReference type="SAM" id="MobiDB-lite"/>
    </source>
</evidence>
<evidence type="ECO:0008006" key="5">
    <source>
        <dbReference type="Google" id="ProtNLM"/>
    </source>
</evidence>
<proteinExistence type="predicted"/>
<accession>A0A5N0EEC7</accession>
<dbReference type="RefSeq" id="WP_150403491.1">
    <property type="nucleotide sequence ID" value="NZ_VXLC01000008.1"/>
</dbReference>
<evidence type="ECO:0000313" key="3">
    <source>
        <dbReference type="EMBL" id="KAA8887160.1"/>
    </source>
</evidence>
<dbReference type="Proteomes" id="UP000323876">
    <property type="component" value="Unassembled WGS sequence"/>
</dbReference>
<reference evidence="3 4" key="1">
    <citation type="submission" date="2019-09" db="EMBL/GenBank/DDBJ databases">
        <authorList>
            <person name="Wang X."/>
        </authorList>
    </citation>
    <scope>NUCLEOTIDE SEQUENCE [LARGE SCALE GENOMIC DNA]</scope>
    <source>
        <strain evidence="3 4">CICC 11023</strain>
    </source>
</reference>
<feature type="region of interest" description="Disordered" evidence="1">
    <location>
        <begin position="82"/>
        <end position="105"/>
    </location>
</feature>
<sequence length="105" mass="11205">MKHLGAALATAGLVLVSVLGTAGTAHAATGDFIYTTPDGQRHTLHDPENGKCLRILGVAYTENATDQAAETFRNSTCTEPFGELFPPGTREENSNFQSVRFGRPI</sequence>
<dbReference type="OrthoDB" id="3542365at2"/>
<name>A0A5N0EEC7_9NOCA</name>
<organism evidence="3 4">
    <name type="scientific">Nocardia colli</name>
    <dbReference type="NCBI Taxonomy" id="2545717"/>
    <lineage>
        <taxon>Bacteria</taxon>
        <taxon>Bacillati</taxon>
        <taxon>Actinomycetota</taxon>
        <taxon>Actinomycetes</taxon>
        <taxon>Mycobacteriales</taxon>
        <taxon>Nocardiaceae</taxon>
        <taxon>Nocardia</taxon>
    </lineage>
</organism>
<gene>
    <name evidence="3" type="ORF">F3087_19850</name>
</gene>
<dbReference type="AlphaFoldDB" id="A0A5N0EEC7"/>
<feature type="chain" id="PRO_5024334866" description="Secreted protein" evidence="2">
    <location>
        <begin position="28"/>
        <end position="105"/>
    </location>
</feature>
<comment type="caution">
    <text evidence="3">The sequence shown here is derived from an EMBL/GenBank/DDBJ whole genome shotgun (WGS) entry which is preliminary data.</text>
</comment>